<sequence>MIQVGSVGDLAALIRSERRRQGITQADLAGLSGVGVTFLSQLENGKESAELGKALNVLTMLGIDLVAEPRS</sequence>
<evidence type="ECO:0000313" key="2">
    <source>
        <dbReference type="EMBL" id="MBE5024305.1"/>
    </source>
</evidence>
<dbReference type="SUPFAM" id="SSF47413">
    <property type="entry name" value="lambda repressor-like DNA-binding domains"/>
    <property type="match status" value="1"/>
</dbReference>
<organism evidence="2 3">
    <name type="scientific">Thermophilibacter gallinarum</name>
    <dbReference type="NCBI Taxonomy" id="2779357"/>
    <lineage>
        <taxon>Bacteria</taxon>
        <taxon>Bacillati</taxon>
        <taxon>Actinomycetota</taxon>
        <taxon>Coriobacteriia</taxon>
        <taxon>Coriobacteriales</taxon>
        <taxon>Atopobiaceae</taxon>
        <taxon>Thermophilibacter</taxon>
    </lineage>
</organism>
<protein>
    <submittedName>
        <fullName evidence="2">Helix-turn-helix transcriptional regulator</fullName>
    </submittedName>
</protein>
<dbReference type="SMART" id="SM00530">
    <property type="entry name" value="HTH_XRE"/>
    <property type="match status" value="1"/>
</dbReference>
<gene>
    <name evidence="2" type="ORF">INF26_05485</name>
</gene>
<dbReference type="InterPro" id="IPR001387">
    <property type="entry name" value="Cro/C1-type_HTH"/>
</dbReference>
<reference evidence="2 3" key="1">
    <citation type="submission" date="2020-10" db="EMBL/GenBank/DDBJ databases">
        <title>ChiBAC.</title>
        <authorList>
            <person name="Zenner C."/>
            <person name="Hitch T.C.A."/>
            <person name="Clavel T."/>
        </authorList>
    </citation>
    <scope>NUCLEOTIDE SEQUENCE [LARGE SCALE GENOMIC DNA]</scope>
    <source>
        <strain evidence="2 3">DSM 107455</strain>
    </source>
</reference>
<dbReference type="Proteomes" id="UP001194273">
    <property type="component" value="Unassembled WGS sequence"/>
</dbReference>
<dbReference type="InterPro" id="IPR017507">
    <property type="entry name" value="Tscrpt_reg_HipB-like"/>
</dbReference>
<dbReference type="RefSeq" id="WP_193529733.1">
    <property type="nucleotide sequence ID" value="NZ_JADCJZ010000002.1"/>
</dbReference>
<dbReference type="EMBL" id="JADCJZ010000002">
    <property type="protein sequence ID" value="MBE5024305.1"/>
    <property type="molecule type" value="Genomic_DNA"/>
</dbReference>
<accession>A0ABR9QTB0</accession>
<dbReference type="InterPro" id="IPR010982">
    <property type="entry name" value="Lambda_DNA-bd_dom_sf"/>
</dbReference>
<name>A0ABR9QTB0_9ACTN</name>
<dbReference type="CDD" id="cd00093">
    <property type="entry name" value="HTH_XRE"/>
    <property type="match status" value="1"/>
</dbReference>
<keyword evidence="3" id="KW-1185">Reference proteome</keyword>
<evidence type="ECO:0000313" key="3">
    <source>
        <dbReference type="Proteomes" id="UP001194273"/>
    </source>
</evidence>
<dbReference type="PROSITE" id="PS50943">
    <property type="entry name" value="HTH_CROC1"/>
    <property type="match status" value="1"/>
</dbReference>
<dbReference type="Pfam" id="PF01381">
    <property type="entry name" value="HTH_3"/>
    <property type="match status" value="1"/>
</dbReference>
<proteinExistence type="predicted"/>
<dbReference type="Gene3D" id="1.10.260.40">
    <property type="entry name" value="lambda repressor-like DNA-binding domains"/>
    <property type="match status" value="1"/>
</dbReference>
<evidence type="ECO:0000259" key="1">
    <source>
        <dbReference type="PROSITE" id="PS50943"/>
    </source>
</evidence>
<feature type="domain" description="HTH cro/C1-type" evidence="1">
    <location>
        <begin position="14"/>
        <end position="46"/>
    </location>
</feature>
<dbReference type="NCBIfam" id="TIGR03070">
    <property type="entry name" value="couple_hipB"/>
    <property type="match status" value="1"/>
</dbReference>
<comment type="caution">
    <text evidence="2">The sequence shown here is derived from an EMBL/GenBank/DDBJ whole genome shotgun (WGS) entry which is preliminary data.</text>
</comment>